<feature type="domain" description="Luciferase-like" evidence="3">
    <location>
        <begin position="16"/>
        <end position="345"/>
    </location>
</feature>
<dbReference type="GO" id="GO:0004497">
    <property type="term" value="F:monooxygenase activity"/>
    <property type="evidence" value="ECO:0007669"/>
    <property type="project" value="UniProtKB-KW"/>
</dbReference>
<dbReference type="InterPro" id="IPR011251">
    <property type="entry name" value="Luciferase-like_dom"/>
</dbReference>
<evidence type="ECO:0000259" key="3">
    <source>
        <dbReference type="Pfam" id="PF00296"/>
    </source>
</evidence>
<reference evidence="4 5" key="1">
    <citation type="submission" date="2019-09" db="EMBL/GenBank/DDBJ databases">
        <title>Screening of Novel Bioactive Compounds from Soil-Associated.</title>
        <authorList>
            <person name="Zhao S."/>
        </authorList>
    </citation>
    <scope>NUCLEOTIDE SEQUENCE [LARGE SCALE GENOMIC DNA]</scope>
    <source>
        <strain evidence="4 5">HIT-DPA4</strain>
    </source>
</reference>
<keyword evidence="1" id="KW-0560">Oxidoreductase</keyword>
<dbReference type="Gene3D" id="3.20.20.30">
    <property type="entry name" value="Luciferase-like domain"/>
    <property type="match status" value="1"/>
</dbReference>
<dbReference type="EMBL" id="VZRB01000013">
    <property type="protein sequence ID" value="KAB1145067.1"/>
    <property type="molecule type" value="Genomic_DNA"/>
</dbReference>
<accession>A0A6H9UY50</accession>
<dbReference type="GO" id="GO:0005829">
    <property type="term" value="C:cytosol"/>
    <property type="evidence" value="ECO:0007669"/>
    <property type="project" value="TreeGrafter"/>
</dbReference>
<organism evidence="4 5">
    <name type="scientific">Streptomyces luteolifulvus</name>
    <dbReference type="NCBI Taxonomy" id="2615112"/>
    <lineage>
        <taxon>Bacteria</taxon>
        <taxon>Bacillati</taxon>
        <taxon>Actinomycetota</taxon>
        <taxon>Actinomycetes</taxon>
        <taxon>Kitasatosporales</taxon>
        <taxon>Streptomycetaceae</taxon>
        <taxon>Streptomyces</taxon>
    </lineage>
</organism>
<evidence type="ECO:0000313" key="5">
    <source>
        <dbReference type="Proteomes" id="UP000442707"/>
    </source>
</evidence>
<dbReference type="AlphaFoldDB" id="A0A6H9UY50"/>
<dbReference type="InterPro" id="IPR036661">
    <property type="entry name" value="Luciferase-like_sf"/>
</dbReference>
<sequence>MRFGLIYHHQLPRPWEEDSEERLFNEALEQIELADRLGLDYAWATEHHFFEEYSHSSAPEVFLGAAAARTKNIRLAHGIIHMPPAVNHPARIAERLGVLDLISGGRLDFGSGQGSSQLEVGAFGIELKDKYEQWHEALEIVIRLMTETPFTGHEGTWVNMPPRNLVPKPKQKPHPPLWRACTRRESIQDAAREGMGALAFSFVNPEEAKEWVDAYYATLASEECRPVGRAVNANVSMVLPFMCHEDEEVALDRGLEAAHFFSYSLMHYYVTGEHRPGVTDIWAEFQAAKEAMGFTREPVAPAEEDVQSQVAQAMMDQVGMLRRGIGTPEQIRDIVRRYESVGVDQIIFSVQIGKNKHEHICESLELFAREVMPEFVDGRDRKEAEKAERLSVPIKEALGRVEHTTVDVSDFSIAPELSAAGYADEDDED</sequence>
<dbReference type="PANTHER" id="PTHR30137:SF8">
    <property type="entry name" value="BLR5498 PROTEIN"/>
    <property type="match status" value="1"/>
</dbReference>
<protein>
    <submittedName>
        <fullName evidence="4">LLM class flavin-dependent oxidoreductase</fullName>
    </submittedName>
</protein>
<keyword evidence="2" id="KW-0503">Monooxygenase</keyword>
<dbReference type="Pfam" id="PF00296">
    <property type="entry name" value="Bac_luciferase"/>
    <property type="match status" value="1"/>
</dbReference>
<evidence type="ECO:0000256" key="2">
    <source>
        <dbReference type="ARBA" id="ARBA00023033"/>
    </source>
</evidence>
<dbReference type="RefSeq" id="WP_150950540.1">
    <property type="nucleotide sequence ID" value="NZ_VZRB01000013.1"/>
</dbReference>
<evidence type="ECO:0000256" key="1">
    <source>
        <dbReference type="ARBA" id="ARBA00023002"/>
    </source>
</evidence>
<comment type="caution">
    <text evidence="4">The sequence shown here is derived from an EMBL/GenBank/DDBJ whole genome shotgun (WGS) entry which is preliminary data.</text>
</comment>
<name>A0A6H9UY50_9ACTN</name>
<keyword evidence="5" id="KW-1185">Reference proteome</keyword>
<dbReference type="PANTHER" id="PTHR30137">
    <property type="entry name" value="LUCIFERASE-LIKE MONOOXYGENASE"/>
    <property type="match status" value="1"/>
</dbReference>
<evidence type="ECO:0000313" key="4">
    <source>
        <dbReference type="EMBL" id="KAB1145067.1"/>
    </source>
</evidence>
<proteinExistence type="predicted"/>
<gene>
    <name evidence="4" type="ORF">F7R91_20610</name>
</gene>
<dbReference type="SUPFAM" id="SSF51679">
    <property type="entry name" value="Bacterial luciferase-like"/>
    <property type="match status" value="1"/>
</dbReference>
<dbReference type="Proteomes" id="UP000442707">
    <property type="component" value="Unassembled WGS sequence"/>
</dbReference>
<dbReference type="InterPro" id="IPR050766">
    <property type="entry name" value="Bact_Lucif_Oxidored"/>
</dbReference>
<dbReference type="GO" id="GO:0016705">
    <property type="term" value="F:oxidoreductase activity, acting on paired donors, with incorporation or reduction of molecular oxygen"/>
    <property type="evidence" value="ECO:0007669"/>
    <property type="project" value="InterPro"/>
</dbReference>